<accession>A0A937FXR2</accession>
<dbReference type="InterPro" id="IPR013325">
    <property type="entry name" value="RNA_pol_sigma_r2"/>
</dbReference>
<comment type="similarity">
    <text evidence="1">Belongs to the sigma-70 factor family. ECF subfamily.</text>
</comment>
<protein>
    <submittedName>
        <fullName evidence="7">RNA polymerase sigma factor</fullName>
    </submittedName>
</protein>
<keyword evidence="2" id="KW-0805">Transcription regulation</keyword>
<dbReference type="InterPro" id="IPR039425">
    <property type="entry name" value="RNA_pol_sigma-70-like"/>
</dbReference>
<dbReference type="InterPro" id="IPR036388">
    <property type="entry name" value="WH-like_DNA-bd_sf"/>
</dbReference>
<dbReference type="PANTHER" id="PTHR43133">
    <property type="entry name" value="RNA POLYMERASE ECF-TYPE SIGMA FACTO"/>
    <property type="match status" value="1"/>
</dbReference>
<dbReference type="RefSeq" id="WP_202857529.1">
    <property type="nucleotide sequence ID" value="NZ_JAEUGD010000058.1"/>
</dbReference>
<sequence length="168" mass="19914">MTAIEFNHRIASLKDTLELFTRRFTKDQEESEDLIQDTVLKALTYRDKFKQNTNLKGWLYTIMRNTFINNYRKAQRARTTHDDTKELYYLNVADSHTFNSPDSSYEYKDIVNCMNDVKSDLLIPFKMHVDGYKYHEIADSLEIPIGTVKNRIFHARKEIQKKLVAYST</sequence>
<evidence type="ECO:0000256" key="1">
    <source>
        <dbReference type="ARBA" id="ARBA00010641"/>
    </source>
</evidence>
<dbReference type="InterPro" id="IPR014284">
    <property type="entry name" value="RNA_pol_sigma-70_dom"/>
</dbReference>
<dbReference type="InterPro" id="IPR013249">
    <property type="entry name" value="RNA_pol_sigma70_r4_t2"/>
</dbReference>
<dbReference type="GO" id="GO:0003677">
    <property type="term" value="F:DNA binding"/>
    <property type="evidence" value="ECO:0007669"/>
    <property type="project" value="InterPro"/>
</dbReference>
<dbReference type="GO" id="GO:0016987">
    <property type="term" value="F:sigma factor activity"/>
    <property type="evidence" value="ECO:0007669"/>
    <property type="project" value="UniProtKB-KW"/>
</dbReference>
<evidence type="ECO:0000256" key="3">
    <source>
        <dbReference type="ARBA" id="ARBA00023082"/>
    </source>
</evidence>
<dbReference type="Gene3D" id="1.10.10.10">
    <property type="entry name" value="Winged helix-like DNA-binding domain superfamily/Winged helix DNA-binding domain"/>
    <property type="match status" value="1"/>
</dbReference>
<dbReference type="Gene3D" id="1.10.1740.10">
    <property type="match status" value="1"/>
</dbReference>
<dbReference type="SUPFAM" id="SSF88946">
    <property type="entry name" value="Sigma2 domain of RNA polymerase sigma factors"/>
    <property type="match status" value="1"/>
</dbReference>
<keyword evidence="4" id="KW-0804">Transcription</keyword>
<evidence type="ECO:0000259" key="5">
    <source>
        <dbReference type="Pfam" id="PF04542"/>
    </source>
</evidence>
<dbReference type="PANTHER" id="PTHR43133:SF25">
    <property type="entry name" value="RNA POLYMERASE SIGMA FACTOR RFAY-RELATED"/>
    <property type="match status" value="1"/>
</dbReference>
<organism evidence="7 8">
    <name type="scientific">Fulvivirga marina</name>
    <dbReference type="NCBI Taxonomy" id="2494733"/>
    <lineage>
        <taxon>Bacteria</taxon>
        <taxon>Pseudomonadati</taxon>
        <taxon>Bacteroidota</taxon>
        <taxon>Cytophagia</taxon>
        <taxon>Cytophagales</taxon>
        <taxon>Fulvivirgaceae</taxon>
        <taxon>Fulvivirga</taxon>
    </lineage>
</organism>
<keyword evidence="3" id="KW-0731">Sigma factor</keyword>
<gene>
    <name evidence="7" type="ORF">JMN32_16855</name>
</gene>
<dbReference type="InterPro" id="IPR013324">
    <property type="entry name" value="RNA_pol_sigma_r3/r4-like"/>
</dbReference>
<dbReference type="InterPro" id="IPR007627">
    <property type="entry name" value="RNA_pol_sigma70_r2"/>
</dbReference>
<proteinExistence type="inferred from homology"/>
<evidence type="ECO:0000259" key="6">
    <source>
        <dbReference type="Pfam" id="PF08281"/>
    </source>
</evidence>
<dbReference type="NCBIfam" id="TIGR02937">
    <property type="entry name" value="sigma70-ECF"/>
    <property type="match status" value="1"/>
</dbReference>
<evidence type="ECO:0000313" key="8">
    <source>
        <dbReference type="Proteomes" id="UP000614216"/>
    </source>
</evidence>
<dbReference type="SUPFAM" id="SSF88659">
    <property type="entry name" value="Sigma3 and sigma4 domains of RNA polymerase sigma factors"/>
    <property type="match status" value="1"/>
</dbReference>
<dbReference type="Proteomes" id="UP000614216">
    <property type="component" value="Unassembled WGS sequence"/>
</dbReference>
<dbReference type="Pfam" id="PF08281">
    <property type="entry name" value="Sigma70_r4_2"/>
    <property type="match status" value="1"/>
</dbReference>
<reference evidence="7" key="1">
    <citation type="submission" date="2021-01" db="EMBL/GenBank/DDBJ databases">
        <title>Fulvivirga kasyanovii gen. nov., sp nov., a novel member of the phylum Bacteroidetes isolated from seawater in a mussel farm.</title>
        <authorList>
            <person name="Zhao L.-H."/>
            <person name="Wang Z.-J."/>
        </authorList>
    </citation>
    <scope>NUCLEOTIDE SEQUENCE</scope>
    <source>
        <strain evidence="7">29W222</strain>
    </source>
</reference>
<comment type="caution">
    <text evidence="7">The sequence shown here is derived from an EMBL/GenBank/DDBJ whole genome shotgun (WGS) entry which is preliminary data.</text>
</comment>
<feature type="domain" description="RNA polymerase sigma factor 70 region 4 type 2" evidence="6">
    <location>
        <begin position="124"/>
        <end position="158"/>
    </location>
</feature>
<feature type="domain" description="RNA polymerase sigma-70 region 2" evidence="5">
    <location>
        <begin position="18"/>
        <end position="76"/>
    </location>
</feature>
<dbReference type="Pfam" id="PF04542">
    <property type="entry name" value="Sigma70_r2"/>
    <property type="match status" value="1"/>
</dbReference>
<evidence type="ECO:0000256" key="2">
    <source>
        <dbReference type="ARBA" id="ARBA00023015"/>
    </source>
</evidence>
<name>A0A937FXR2_9BACT</name>
<dbReference type="AlphaFoldDB" id="A0A937FXR2"/>
<keyword evidence="8" id="KW-1185">Reference proteome</keyword>
<evidence type="ECO:0000313" key="7">
    <source>
        <dbReference type="EMBL" id="MBL6447989.1"/>
    </source>
</evidence>
<dbReference type="GO" id="GO:0006352">
    <property type="term" value="P:DNA-templated transcription initiation"/>
    <property type="evidence" value="ECO:0007669"/>
    <property type="project" value="InterPro"/>
</dbReference>
<evidence type="ECO:0000256" key="4">
    <source>
        <dbReference type="ARBA" id="ARBA00023163"/>
    </source>
</evidence>
<dbReference type="EMBL" id="JAEUGD010000058">
    <property type="protein sequence ID" value="MBL6447989.1"/>
    <property type="molecule type" value="Genomic_DNA"/>
</dbReference>